<protein>
    <recommendedName>
        <fullName evidence="6">Zn(2)-C6 fungal-type domain-containing protein</fullName>
    </recommendedName>
</protein>
<dbReference type="CDD" id="cd00067">
    <property type="entry name" value="GAL4"/>
    <property type="match status" value="1"/>
</dbReference>
<dbReference type="RefSeq" id="XP_003040847.1">
    <property type="nucleotide sequence ID" value="XM_003040801.1"/>
</dbReference>
<evidence type="ECO:0000313" key="5">
    <source>
        <dbReference type="Proteomes" id="UP000005206"/>
    </source>
</evidence>
<dbReference type="STRING" id="660122.C7ZLG9"/>
<dbReference type="AlphaFoldDB" id="C7ZLG9"/>
<dbReference type="eggNOG" id="ENOG502SPC2">
    <property type="taxonomic scope" value="Eukaryota"/>
</dbReference>
<feature type="region of interest" description="Disordered" evidence="3">
    <location>
        <begin position="52"/>
        <end position="75"/>
    </location>
</feature>
<dbReference type="PANTHER" id="PTHR37534:SF46">
    <property type="entry name" value="ZN(II)2CYS6 TRANSCRIPTION FACTOR (EUROFUNG)"/>
    <property type="match status" value="1"/>
</dbReference>
<dbReference type="InterPro" id="IPR021858">
    <property type="entry name" value="Fun_TF"/>
</dbReference>
<evidence type="ECO:0000256" key="2">
    <source>
        <dbReference type="ARBA" id="ARBA00023242"/>
    </source>
</evidence>
<dbReference type="SUPFAM" id="SSF57701">
    <property type="entry name" value="Zn2/Cys6 DNA-binding domain"/>
    <property type="match status" value="1"/>
</dbReference>
<dbReference type="GO" id="GO:0000981">
    <property type="term" value="F:DNA-binding transcription factor activity, RNA polymerase II-specific"/>
    <property type="evidence" value="ECO:0007669"/>
    <property type="project" value="InterPro"/>
</dbReference>
<dbReference type="InterPro" id="IPR001138">
    <property type="entry name" value="Zn2Cys6_DnaBD"/>
</dbReference>
<feature type="compositionally biased region" description="Polar residues" evidence="3">
    <location>
        <begin position="90"/>
        <end position="102"/>
    </location>
</feature>
<reference evidence="4 5" key="1">
    <citation type="journal article" date="2009" name="PLoS Genet.">
        <title>The genome of Nectria haematococca: contribution of supernumerary chromosomes to gene expansion.</title>
        <authorList>
            <person name="Coleman J.J."/>
            <person name="Rounsley S.D."/>
            <person name="Rodriguez-Carres M."/>
            <person name="Kuo A."/>
            <person name="Wasmann C.C."/>
            <person name="Grimwood J."/>
            <person name="Schmutz J."/>
            <person name="Taga M."/>
            <person name="White G.J."/>
            <person name="Zhou S."/>
            <person name="Schwartz D.C."/>
            <person name="Freitag M."/>
            <person name="Ma L.J."/>
            <person name="Danchin E.G."/>
            <person name="Henrissat B."/>
            <person name="Coutinho P.M."/>
            <person name="Nelson D.R."/>
            <person name="Straney D."/>
            <person name="Napoli C.A."/>
            <person name="Barker B.M."/>
            <person name="Gribskov M."/>
            <person name="Rep M."/>
            <person name="Kroken S."/>
            <person name="Molnar I."/>
            <person name="Rensing C."/>
            <person name="Kennell J.C."/>
            <person name="Zamora J."/>
            <person name="Farman M.L."/>
            <person name="Selker E.U."/>
            <person name="Salamov A."/>
            <person name="Shapiro H."/>
            <person name="Pangilinan J."/>
            <person name="Lindquist E."/>
            <person name="Lamers C."/>
            <person name="Grigoriev I.V."/>
            <person name="Geiser D.M."/>
            <person name="Covert S.F."/>
            <person name="Temporini E."/>
            <person name="Vanetten H.D."/>
        </authorList>
    </citation>
    <scope>NUCLEOTIDE SEQUENCE [LARGE SCALE GENOMIC DNA]</scope>
    <source>
        <strain evidence="5">ATCC MYA-4622 / CBS 123669 / FGSC 9596 / NRRL 45880 / 77-13-4</strain>
    </source>
</reference>
<proteinExistence type="predicted"/>
<dbReference type="HOGENOM" id="CLU_419242_0_0_1"/>
<keyword evidence="2" id="KW-0539">Nucleus</keyword>
<dbReference type="EMBL" id="GG698945">
    <property type="protein sequence ID" value="EEU35134.1"/>
    <property type="molecule type" value="Genomic_DNA"/>
</dbReference>
<dbReference type="OrthoDB" id="6730379at2759"/>
<feature type="region of interest" description="Disordered" evidence="3">
    <location>
        <begin position="86"/>
        <end position="105"/>
    </location>
</feature>
<evidence type="ECO:0008006" key="6">
    <source>
        <dbReference type="Google" id="ProtNLM"/>
    </source>
</evidence>
<name>C7ZLG9_FUSV7</name>
<evidence type="ECO:0000256" key="3">
    <source>
        <dbReference type="SAM" id="MobiDB-lite"/>
    </source>
</evidence>
<dbReference type="KEGG" id="nhe:NECHADRAFT_88673"/>
<sequence>MFISPPAPDPGLGPSPPLITMIFLGHSDEHLPSNVSSPYTLHRSFLRLSTNASMMQTQRPTSRSRRSTTRTTRGCQTCRRRHVKCDDASVQPSTAPTSLSSNGHDRVRGWATTALGGGTEHETRRHRLRFETFSTDVYSNHHFASCIDLEMNQSSSDSIVSISQGDTNPMYGSSAMESEEETQLVTYWNTERSSLVQVLDEGEITPDDSASLVPIPSKTCSLSISSPGDPYQLPNMTSEDGMLFRYYVAEMCPRCIVRNGYNENYRQVVLPLVDKSKILLRAILAFTANRVKLQDDRFQTIALRHQAAVLQGLQQSLSTKKRTSFSRLEILSTILMLCFYEIYNPGSSPTDSHGLPTRAWMTHSGGVRRLLDLGLLESHDSHYEKAIVSFLSQYFASRSVLAFTSLSPLEDQSEVVDHAQYWLGMTDRPTEEINPFAGCSNEMLKSILVITWRVRQVGQSLSQPPPSCLQQTWANMTAQKLLSMDQLAPVENRNGNAIAGLLGRHSDRMVTTLLEKTSEAFRWAAVLLLGNLYPESDPTAHAQTGTCLGRLDEILDSGLAVPQRGALGSSSYVWPYFVAGCHLQTLDQNASLGQRIRRLLTRNRSGDTTSRQILHVLEEMWSLLPGHRATACTNGDSFLWRSAMLSSHQVLEWV</sequence>
<dbReference type="InterPro" id="IPR036864">
    <property type="entry name" value="Zn2-C6_fun-type_DNA-bd_sf"/>
</dbReference>
<evidence type="ECO:0000313" key="4">
    <source>
        <dbReference type="EMBL" id="EEU35134.1"/>
    </source>
</evidence>
<dbReference type="GO" id="GO:0008270">
    <property type="term" value="F:zinc ion binding"/>
    <property type="evidence" value="ECO:0007669"/>
    <property type="project" value="InterPro"/>
</dbReference>
<dbReference type="VEuPathDB" id="FungiDB:NECHADRAFT_88673"/>
<dbReference type="PANTHER" id="PTHR37534">
    <property type="entry name" value="TRANSCRIPTIONAL ACTIVATOR PROTEIN UGA3"/>
    <property type="match status" value="1"/>
</dbReference>
<gene>
    <name evidence="4" type="ORF">NECHADRAFT_88673</name>
</gene>
<dbReference type="GeneID" id="9679280"/>
<dbReference type="Proteomes" id="UP000005206">
    <property type="component" value="Chromosome 15"/>
</dbReference>
<keyword evidence="5" id="KW-1185">Reference proteome</keyword>
<dbReference type="GO" id="GO:0005634">
    <property type="term" value="C:nucleus"/>
    <property type="evidence" value="ECO:0007669"/>
    <property type="project" value="UniProtKB-SubCell"/>
</dbReference>
<comment type="subcellular location">
    <subcellularLocation>
        <location evidence="1">Nucleus</location>
    </subcellularLocation>
</comment>
<dbReference type="InParanoid" id="C7ZLG9"/>
<organism evidence="4 5">
    <name type="scientific">Fusarium vanettenii (strain ATCC MYA-4622 / CBS 123669 / FGSC 9596 / NRRL 45880 / 77-13-4)</name>
    <name type="common">Fusarium solani subsp. pisi</name>
    <dbReference type="NCBI Taxonomy" id="660122"/>
    <lineage>
        <taxon>Eukaryota</taxon>
        <taxon>Fungi</taxon>
        <taxon>Dikarya</taxon>
        <taxon>Ascomycota</taxon>
        <taxon>Pezizomycotina</taxon>
        <taxon>Sordariomycetes</taxon>
        <taxon>Hypocreomycetidae</taxon>
        <taxon>Hypocreales</taxon>
        <taxon>Nectriaceae</taxon>
        <taxon>Fusarium</taxon>
        <taxon>Fusarium solani species complex</taxon>
        <taxon>Fusarium vanettenii</taxon>
    </lineage>
</organism>
<accession>C7ZLG9</accession>
<dbReference type="Pfam" id="PF11951">
    <property type="entry name" value="Fungal_trans_2"/>
    <property type="match status" value="1"/>
</dbReference>
<evidence type="ECO:0000256" key="1">
    <source>
        <dbReference type="ARBA" id="ARBA00004123"/>
    </source>
</evidence>